<organism evidence="2 3">
    <name type="scientific">Streptomyces tagetis</name>
    <dbReference type="NCBI Taxonomy" id="2820809"/>
    <lineage>
        <taxon>Bacteria</taxon>
        <taxon>Bacillati</taxon>
        <taxon>Actinomycetota</taxon>
        <taxon>Actinomycetes</taxon>
        <taxon>Kitasatosporales</taxon>
        <taxon>Streptomycetaceae</taxon>
        <taxon>Streptomyces</taxon>
    </lineage>
</organism>
<evidence type="ECO:0000256" key="1">
    <source>
        <dbReference type="SAM" id="MobiDB-lite"/>
    </source>
</evidence>
<dbReference type="EMBL" id="JAGPNL010000003">
    <property type="protein sequence ID" value="MBQ0827674.1"/>
    <property type="molecule type" value="Genomic_DNA"/>
</dbReference>
<evidence type="ECO:0000313" key="3">
    <source>
        <dbReference type="Proteomes" id="UP000677875"/>
    </source>
</evidence>
<name>A0A940XFS3_9ACTN</name>
<feature type="region of interest" description="Disordered" evidence="1">
    <location>
        <begin position="1"/>
        <end position="24"/>
    </location>
</feature>
<accession>A0A940XFS3</accession>
<comment type="caution">
    <text evidence="2">The sequence shown here is derived from an EMBL/GenBank/DDBJ whole genome shotgun (WGS) entry which is preliminary data.</text>
</comment>
<dbReference type="AlphaFoldDB" id="A0A940XFS3"/>
<dbReference type="RefSeq" id="WP_210872242.1">
    <property type="nucleotide sequence ID" value="NZ_JAGPNL010000003.1"/>
</dbReference>
<keyword evidence="3" id="KW-1185">Reference proteome</keyword>
<dbReference type="Proteomes" id="UP000677875">
    <property type="component" value="Unassembled WGS sequence"/>
</dbReference>
<sequence length="345" mass="37883">MTDHPEPTSTGPEQPPTPTETEQLRDTVTALQAIVNRVREALATDAPTDKDERSTGRRANIWSQLDRVGRGITLSPSTAELLRNQVEAELRLGDQAHDRWRALEAAERYRQAAADTFQGRLAAIRQQTAEGLVAGFEELQQDAERYKADYLSACATIAAMHEAATGRTGLGPIRGVVEDVADMRVRAEQAESAIARTRRIAKEWRARADENPATAQVWASVANAVLTSTSTELRTDRPAPTATDTAELEKTARVLSALHRSAEETVTRVIDLYERWAKAGPPPAGVILARWWDARLVELHDAVADPLADQPVEQATESCPHCLGAPTHQLEAHIAEHHPHHTTED</sequence>
<reference evidence="2" key="1">
    <citation type="submission" date="2021-04" db="EMBL/GenBank/DDBJ databases">
        <title>Genome seq and assembly of Streptomyces sp. RG38.</title>
        <authorList>
            <person name="Chhetri G."/>
        </authorList>
    </citation>
    <scope>NUCLEOTIDE SEQUENCE</scope>
    <source>
        <strain evidence="2">RG38</strain>
    </source>
</reference>
<protein>
    <submittedName>
        <fullName evidence="2">Uncharacterized protein</fullName>
    </submittedName>
</protein>
<proteinExistence type="predicted"/>
<gene>
    <name evidence="2" type="ORF">J5Y05_14315</name>
</gene>
<evidence type="ECO:0000313" key="2">
    <source>
        <dbReference type="EMBL" id="MBQ0827674.1"/>
    </source>
</evidence>